<evidence type="ECO:0000256" key="3">
    <source>
        <dbReference type="ARBA" id="ARBA00022630"/>
    </source>
</evidence>
<gene>
    <name evidence="8" type="ORF">S01H1_57776</name>
</gene>
<protein>
    <recommendedName>
        <fullName evidence="9">Acyl-CoA dehydrogenase/oxidase N-terminal domain-containing protein</fullName>
    </recommendedName>
</protein>
<keyword evidence="3" id="KW-0285">Flavoprotein</keyword>
<dbReference type="AlphaFoldDB" id="X0V9V2"/>
<evidence type="ECO:0008006" key="9">
    <source>
        <dbReference type="Google" id="ProtNLM"/>
    </source>
</evidence>
<dbReference type="PANTHER" id="PTHR43884">
    <property type="entry name" value="ACYL-COA DEHYDROGENASE"/>
    <property type="match status" value="1"/>
</dbReference>
<dbReference type="Gene3D" id="2.40.110.10">
    <property type="entry name" value="Butyryl-CoA Dehydrogenase, subunit A, domain 2"/>
    <property type="match status" value="1"/>
</dbReference>
<reference evidence="8" key="1">
    <citation type="journal article" date="2014" name="Front. Microbiol.">
        <title>High frequency of phylogenetically diverse reductive dehalogenase-homologous genes in deep subseafloor sedimentary metagenomes.</title>
        <authorList>
            <person name="Kawai M."/>
            <person name="Futagami T."/>
            <person name="Toyoda A."/>
            <person name="Takaki Y."/>
            <person name="Nishi S."/>
            <person name="Hori S."/>
            <person name="Arai W."/>
            <person name="Tsubouchi T."/>
            <person name="Morono Y."/>
            <person name="Uchiyama I."/>
            <person name="Ito T."/>
            <person name="Fujiyama A."/>
            <person name="Inagaki F."/>
            <person name="Takami H."/>
        </authorList>
    </citation>
    <scope>NUCLEOTIDE SEQUENCE</scope>
    <source>
        <strain evidence="8">Expedition CK06-06</strain>
    </source>
</reference>
<feature type="non-terminal residue" evidence="8">
    <location>
        <position position="160"/>
    </location>
</feature>
<keyword evidence="4" id="KW-0274">FAD</keyword>
<dbReference type="Pfam" id="PF02771">
    <property type="entry name" value="Acyl-CoA_dh_N"/>
    <property type="match status" value="1"/>
</dbReference>
<comment type="similarity">
    <text evidence="2">Belongs to the acyl-CoA dehydrogenase family.</text>
</comment>
<feature type="domain" description="Acyl-CoA dehydrogenase/oxidase N-terminal" evidence="7">
    <location>
        <begin position="7"/>
        <end position="118"/>
    </location>
</feature>
<evidence type="ECO:0000256" key="4">
    <source>
        <dbReference type="ARBA" id="ARBA00022827"/>
    </source>
</evidence>
<dbReference type="InterPro" id="IPR006089">
    <property type="entry name" value="Acyl-CoA_DH_CS"/>
</dbReference>
<comment type="cofactor">
    <cofactor evidence="1">
        <name>FAD</name>
        <dbReference type="ChEBI" id="CHEBI:57692"/>
    </cofactor>
</comment>
<evidence type="ECO:0000259" key="7">
    <source>
        <dbReference type="Pfam" id="PF02771"/>
    </source>
</evidence>
<dbReference type="InterPro" id="IPR037069">
    <property type="entry name" value="AcylCoA_DH/ox_N_sf"/>
</dbReference>
<dbReference type="GO" id="GO:0050660">
    <property type="term" value="F:flavin adenine dinucleotide binding"/>
    <property type="evidence" value="ECO:0007669"/>
    <property type="project" value="InterPro"/>
</dbReference>
<evidence type="ECO:0000313" key="8">
    <source>
        <dbReference type="EMBL" id="GAG14960.1"/>
    </source>
</evidence>
<evidence type="ECO:0000259" key="6">
    <source>
        <dbReference type="Pfam" id="PF02770"/>
    </source>
</evidence>
<proteinExistence type="inferred from homology"/>
<dbReference type="EMBL" id="BARS01037704">
    <property type="protein sequence ID" value="GAG14960.1"/>
    <property type="molecule type" value="Genomic_DNA"/>
</dbReference>
<evidence type="ECO:0000256" key="2">
    <source>
        <dbReference type="ARBA" id="ARBA00009347"/>
    </source>
</evidence>
<dbReference type="Pfam" id="PF02770">
    <property type="entry name" value="Acyl-CoA_dh_M"/>
    <property type="match status" value="1"/>
</dbReference>
<dbReference type="FunFam" id="1.10.540.10:FF:000002">
    <property type="entry name" value="Acyl-CoA dehydrogenase FadE19"/>
    <property type="match status" value="1"/>
</dbReference>
<dbReference type="InterPro" id="IPR046373">
    <property type="entry name" value="Acyl-CoA_Oxase/DH_mid-dom_sf"/>
</dbReference>
<dbReference type="InterPro" id="IPR013786">
    <property type="entry name" value="AcylCoA_DH/ox_N"/>
</dbReference>
<dbReference type="SUPFAM" id="SSF56645">
    <property type="entry name" value="Acyl-CoA dehydrogenase NM domain-like"/>
    <property type="match status" value="1"/>
</dbReference>
<dbReference type="InterPro" id="IPR009100">
    <property type="entry name" value="AcylCoA_DH/oxidase_NM_dom_sf"/>
</dbReference>
<comment type="caution">
    <text evidence="8">The sequence shown here is derived from an EMBL/GenBank/DDBJ whole genome shotgun (WGS) entry which is preliminary data.</text>
</comment>
<sequence length="160" mass="17390">MDFQLDEEQRLVRDMVRDFAQKELAPRAAEVDRTEEFPAENIRKIAELGLMGLPYPEEVGGGGGDYLSYAIVVEEIARACGATALIYAAHVSLGCGLIYYFGTPEQKLRWLPRLCSGQGLGAFGLTEPEAGSDAGATRTTAVRDGDHYILNGSKMWITSG</sequence>
<evidence type="ECO:0000256" key="1">
    <source>
        <dbReference type="ARBA" id="ARBA00001974"/>
    </source>
</evidence>
<evidence type="ECO:0000256" key="5">
    <source>
        <dbReference type="ARBA" id="ARBA00023002"/>
    </source>
</evidence>
<organism evidence="8">
    <name type="scientific">marine sediment metagenome</name>
    <dbReference type="NCBI Taxonomy" id="412755"/>
    <lineage>
        <taxon>unclassified sequences</taxon>
        <taxon>metagenomes</taxon>
        <taxon>ecological metagenomes</taxon>
    </lineage>
</organism>
<keyword evidence="5" id="KW-0560">Oxidoreductase</keyword>
<dbReference type="GO" id="GO:0003995">
    <property type="term" value="F:acyl-CoA dehydrogenase activity"/>
    <property type="evidence" value="ECO:0007669"/>
    <property type="project" value="InterPro"/>
</dbReference>
<name>X0V9V2_9ZZZZ</name>
<dbReference type="InterPro" id="IPR006091">
    <property type="entry name" value="Acyl-CoA_Oxase/DH_mid-dom"/>
</dbReference>
<accession>X0V9V2</accession>
<dbReference type="PROSITE" id="PS00072">
    <property type="entry name" value="ACYL_COA_DH_1"/>
    <property type="match status" value="1"/>
</dbReference>
<dbReference type="Gene3D" id="1.10.540.10">
    <property type="entry name" value="Acyl-CoA dehydrogenase/oxidase, N-terminal domain"/>
    <property type="match status" value="1"/>
</dbReference>
<dbReference type="PANTHER" id="PTHR43884:SF12">
    <property type="entry name" value="ISOVALERYL-COA DEHYDROGENASE, MITOCHONDRIAL-RELATED"/>
    <property type="match status" value="1"/>
</dbReference>
<feature type="domain" description="Acyl-CoA oxidase/dehydrogenase middle" evidence="6">
    <location>
        <begin position="122"/>
        <end position="160"/>
    </location>
</feature>